<dbReference type="SUPFAM" id="SSF51445">
    <property type="entry name" value="(Trans)glycosidases"/>
    <property type="match status" value="1"/>
</dbReference>
<dbReference type="InterPro" id="IPR005084">
    <property type="entry name" value="CBM6"/>
</dbReference>
<name>A0ABW5R3M4_9BACL</name>
<dbReference type="EMBL" id="JBHUMY010000041">
    <property type="protein sequence ID" value="MFD2663319.1"/>
    <property type="molecule type" value="Genomic_DNA"/>
</dbReference>
<organism evidence="4 5">
    <name type="scientific">Paenibacillus thailandensis</name>
    <dbReference type="NCBI Taxonomy" id="393250"/>
    <lineage>
        <taxon>Bacteria</taxon>
        <taxon>Bacillati</taxon>
        <taxon>Bacillota</taxon>
        <taxon>Bacilli</taxon>
        <taxon>Bacillales</taxon>
        <taxon>Paenibacillaceae</taxon>
        <taxon>Paenibacillus</taxon>
    </lineage>
</organism>
<dbReference type="PROSITE" id="PS51175">
    <property type="entry name" value="CBM6"/>
    <property type="match status" value="1"/>
</dbReference>
<gene>
    <name evidence="4" type="ORF">ACFSW5_24070</name>
</gene>
<keyword evidence="2" id="KW-0812">Transmembrane</keyword>
<dbReference type="Pfam" id="PF03422">
    <property type="entry name" value="CBM_6"/>
    <property type="match status" value="1"/>
</dbReference>
<dbReference type="Gene3D" id="3.20.20.80">
    <property type="entry name" value="Glycosidases"/>
    <property type="match status" value="1"/>
</dbReference>
<dbReference type="CDD" id="cd04084">
    <property type="entry name" value="CBM6_xylanase-like"/>
    <property type="match status" value="1"/>
</dbReference>
<evidence type="ECO:0000313" key="4">
    <source>
        <dbReference type="EMBL" id="MFD2663319.1"/>
    </source>
</evidence>
<feature type="domain" description="CBM6" evidence="3">
    <location>
        <begin position="701"/>
        <end position="825"/>
    </location>
</feature>
<reference evidence="5" key="1">
    <citation type="journal article" date="2019" name="Int. J. Syst. Evol. Microbiol.">
        <title>The Global Catalogue of Microorganisms (GCM) 10K type strain sequencing project: providing services to taxonomists for standard genome sequencing and annotation.</title>
        <authorList>
            <consortium name="The Broad Institute Genomics Platform"/>
            <consortium name="The Broad Institute Genome Sequencing Center for Infectious Disease"/>
            <person name="Wu L."/>
            <person name="Ma J."/>
        </authorList>
    </citation>
    <scope>NUCLEOTIDE SEQUENCE [LARGE SCALE GENOMIC DNA]</scope>
    <source>
        <strain evidence="5">TISTR 1827</strain>
    </source>
</reference>
<dbReference type="InterPro" id="IPR017853">
    <property type="entry name" value="GH"/>
</dbReference>
<sequence>MKTSFKVNRNGVMTFLLAAFVVISVIVMIGKEEEEDTLLKTGNYFYSLTPDGGNSPDLNADGLRSSANGVLFDGAPSYAGWMGGENAPGTVNVVIDLLKDYPLNKVRVVLNSPNQYWGFKDITVKYRSEAATGYSIADRHERTGNGLNYSVTVPMSNKSARFMILTVSRSQPYQHIPLTEVEIYKGTGVEGRKPGQALTTEQLKAELKKEVVLVDKYGYSTSETWPGKVTSDDQLRQEYSDEAKALADVSLDLTKYDPYGGIKRLGKQESTGYFRLQNIDGKWWFITPDGYPFIVKGVDAASLWEYGYKTPILNEDGTPKRIFEELPDRTDYAPAYTKDANGEYVSFVIANVMKKYGSDFEAKWEDITKKRLIEWGFNTFSKWTKPRNVTFPYIQVLQDPPDLRRIQWTYDVFDPQSRTIIENALKAKLQEAKDSKWLIGYTYDNEAGWNADIVKEVLTYSSDSPAKETFVDFLKPRYNGSLAAVNKLLGTNAKSFDALKDTPIDIGKVPAVDVSEYIRLASRTYHSMIRDIINKYDPNHLFLGTTVVPTWRTSLDWDQEAMQYVDAFSVDSYTRDAGWISRYEDYGKPLLNLELSFGSSERGLSNVRAATMAASIADRGTAYQALAESQAAHPLFVGSGWFSYYDQPVTGRPDGESYNVGLVNQQDQPYTDMVNIMKTVHDGLENIHVNGSAQSANPAPVKMEAEEYSSQMGIETHPLSEAETGTRIGSLQQGDWAAYGEVDLTGMKSIDVRLASAVSGTVKIRLGGPAGTVIGTLPIAPTGGWQSWTTSNVPIEPTIGTHNLYFTFEGDEGQAIGTIDYFEIKP</sequence>
<proteinExistence type="predicted"/>
<dbReference type="Gene3D" id="2.60.120.260">
    <property type="entry name" value="Galactose-binding domain-like"/>
    <property type="match status" value="2"/>
</dbReference>
<evidence type="ECO:0000313" key="5">
    <source>
        <dbReference type="Proteomes" id="UP001597493"/>
    </source>
</evidence>
<keyword evidence="5" id="KW-1185">Reference proteome</keyword>
<dbReference type="RefSeq" id="WP_379279090.1">
    <property type="nucleotide sequence ID" value="NZ_JBHUGT010000039.1"/>
</dbReference>
<keyword evidence="1" id="KW-0732">Signal</keyword>
<dbReference type="SMART" id="SM00606">
    <property type="entry name" value="CBD_IV"/>
    <property type="match status" value="1"/>
</dbReference>
<comment type="caution">
    <text evidence="4">The sequence shown here is derived from an EMBL/GenBank/DDBJ whole genome shotgun (WGS) entry which is preliminary data.</text>
</comment>
<feature type="transmembrane region" description="Helical" evidence="2">
    <location>
        <begin position="12"/>
        <end position="30"/>
    </location>
</feature>
<dbReference type="SUPFAM" id="SSF49785">
    <property type="entry name" value="Galactose-binding domain-like"/>
    <property type="match status" value="1"/>
</dbReference>
<evidence type="ECO:0000256" key="1">
    <source>
        <dbReference type="ARBA" id="ARBA00022729"/>
    </source>
</evidence>
<dbReference type="Proteomes" id="UP001597493">
    <property type="component" value="Unassembled WGS sequence"/>
</dbReference>
<protein>
    <submittedName>
        <fullName evidence="4">Carbohydrate-binding protein</fullName>
    </submittedName>
</protein>
<dbReference type="InterPro" id="IPR006584">
    <property type="entry name" value="Cellulose-bd_IV"/>
</dbReference>
<evidence type="ECO:0000256" key="2">
    <source>
        <dbReference type="SAM" id="Phobius"/>
    </source>
</evidence>
<evidence type="ECO:0000259" key="3">
    <source>
        <dbReference type="PROSITE" id="PS51175"/>
    </source>
</evidence>
<keyword evidence="2" id="KW-1133">Transmembrane helix</keyword>
<keyword evidence="2" id="KW-0472">Membrane</keyword>
<accession>A0ABW5R3M4</accession>
<dbReference type="InterPro" id="IPR008979">
    <property type="entry name" value="Galactose-bd-like_sf"/>
</dbReference>